<reference evidence="16 17" key="1">
    <citation type="submission" date="2016-09" db="EMBL/GenBank/DDBJ databases">
        <title>Phylogenomics of Achromobacter.</title>
        <authorList>
            <person name="Jeukens J."/>
            <person name="Freschi L."/>
            <person name="Vincent A.T."/>
            <person name="Emond-Rheault J.-G."/>
            <person name="Kukavica-Ibrulj I."/>
            <person name="Charette S.J."/>
            <person name="Levesque R.C."/>
        </authorList>
    </citation>
    <scope>NUCLEOTIDE SEQUENCE [LARGE SCALE GENOMIC DNA]</scope>
    <source>
        <strain evidence="16 17">AUS488</strain>
    </source>
</reference>
<evidence type="ECO:0000256" key="10">
    <source>
        <dbReference type="ARBA" id="ARBA00022884"/>
    </source>
</evidence>
<dbReference type="PRINTS" id="PR02008">
    <property type="entry name" value="RCMTFAMILY"/>
</dbReference>
<dbReference type="RefSeq" id="WP_076407691.1">
    <property type="nucleotide sequence ID" value="NZ_AP028040.1"/>
</dbReference>
<evidence type="ECO:0000256" key="3">
    <source>
        <dbReference type="ARBA" id="ARBA00007494"/>
    </source>
</evidence>
<comment type="similarity">
    <text evidence="3 14">Belongs to the class I-like SAM-binding methyltransferase superfamily. RsmB/NOP family.</text>
</comment>
<dbReference type="PROSITE" id="PS51686">
    <property type="entry name" value="SAM_MT_RSMB_NOP"/>
    <property type="match status" value="1"/>
</dbReference>
<name>A0A1R1K0C7_ALCXX</name>
<dbReference type="GO" id="GO:0003723">
    <property type="term" value="F:RNA binding"/>
    <property type="evidence" value="ECO:0007669"/>
    <property type="project" value="UniProtKB-UniRule"/>
</dbReference>
<comment type="function">
    <text evidence="1">Specifically methylates the cytosine at position 967 (m5C967) of 16S rRNA.</text>
</comment>
<feature type="binding site" evidence="14">
    <location>
        <position position="289"/>
    </location>
    <ligand>
        <name>S-adenosyl-L-methionine</name>
        <dbReference type="ChEBI" id="CHEBI:59789"/>
    </ligand>
</feature>
<evidence type="ECO:0000256" key="5">
    <source>
        <dbReference type="ARBA" id="ARBA00022490"/>
    </source>
</evidence>
<dbReference type="OrthoDB" id="9810297at2"/>
<keyword evidence="10 14" id="KW-0694">RNA-binding</keyword>
<feature type="domain" description="SAM-dependent MTase RsmB/NOP-type" evidence="15">
    <location>
        <begin position="179"/>
        <end position="444"/>
    </location>
</feature>
<organism evidence="16 17">
    <name type="scientific">Alcaligenes xylosoxydans xylosoxydans</name>
    <name type="common">Achromobacter xylosoxidans</name>
    <dbReference type="NCBI Taxonomy" id="85698"/>
    <lineage>
        <taxon>Bacteria</taxon>
        <taxon>Pseudomonadati</taxon>
        <taxon>Pseudomonadota</taxon>
        <taxon>Betaproteobacteria</taxon>
        <taxon>Burkholderiales</taxon>
        <taxon>Alcaligenaceae</taxon>
        <taxon>Achromobacter</taxon>
    </lineage>
</organism>
<dbReference type="SUPFAM" id="SSF48013">
    <property type="entry name" value="NusB-like"/>
    <property type="match status" value="1"/>
</dbReference>
<feature type="binding site" evidence="14">
    <location>
        <position position="337"/>
    </location>
    <ligand>
        <name>S-adenosyl-L-methionine</name>
        <dbReference type="ChEBI" id="CHEBI:59789"/>
    </ligand>
</feature>
<evidence type="ECO:0000256" key="14">
    <source>
        <dbReference type="PROSITE-ProRule" id="PRU01023"/>
    </source>
</evidence>
<dbReference type="InterPro" id="IPR029063">
    <property type="entry name" value="SAM-dependent_MTases_sf"/>
</dbReference>
<evidence type="ECO:0000256" key="6">
    <source>
        <dbReference type="ARBA" id="ARBA00022552"/>
    </source>
</evidence>
<evidence type="ECO:0000256" key="2">
    <source>
        <dbReference type="ARBA" id="ARBA00004496"/>
    </source>
</evidence>
<keyword evidence="6" id="KW-0698">rRNA processing</keyword>
<evidence type="ECO:0000313" key="17">
    <source>
        <dbReference type="Proteomes" id="UP000187251"/>
    </source>
</evidence>
<keyword evidence="8 14" id="KW-0808">Transferase</keyword>
<keyword evidence="7 14" id="KW-0489">Methyltransferase</keyword>
<evidence type="ECO:0000256" key="11">
    <source>
        <dbReference type="ARBA" id="ARBA00030399"/>
    </source>
</evidence>
<dbReference type="InterPro" id="IPR049560">
    <property type="entry name" value="MeTrfase_RsmB-F_NOP2_cat"/>
</dbReference>
<dbReference type="Pfam" id="PF22458">
    <property type="entry name" value="RsmF-B_ferredox"/>
    <property type="match status" value="1"/>
</dbReference>
<dbReference type="PANTHER" id="PTHR22807">
    <property type="entry name" value="NOP2 YEAST -RELATED NOL1/NOP2/FMU SUN DOMAIN-CONTAINING"/>
    <property type="match status" value="1"/>
</dbReference>
<proteinExistence type="inferred from homology"/>
<dbReference type="AlphaFoldDB" id="A0A1R1K0C7"/>
<dbReference type="Pfam" id="PF01189">
    <property type="entry name" value="Methyltr_RsmB-F"/>
    <property type="match status" value="1"/>
</dbReference>
<dbReference type="NCBIfam" id="TIGR00563">
    <property type="entry name" value="rsmB"/>
    <property type="match status" value="1"/>
</dbReference>
<dbReference type="InterPro" id="IPR054728">
    <property type="entry name" value="RsmB-like_ferredoxin"/>
</dbReference>
<evidence type="ECO:0000256" key="9">
    <source>
        <dbReference type="ARBA" id="ARBA00022691"/>
    </source>
</evidence>
<dbReference type="PROSITE" id="PS01153">
    <property type="entry name" value="NOL1_NOP2_SUN"/>
    <property type="match status" value="1"/>
</dbReference>
<dbReference type="Gene3D" id="1.10.940.10">
    <property type="entry name" value="NusB-like"/>
    <property type="match status" value="1"/>
</dbReference>
<dbReference type="Proteomes" id="UP000187251">
    <property type="component" value="Unassembled WGS sequence"/>
</dbReference>
<feature type="binding site" evidence="14">
    <location>
        <begin position="267"/>
        <end position="273"/>
    </location>
    <ligand>
        <name>S-adenosyl-L-methionine</name>
        <dbReference type="ChEBI" id="CHEBI:59789"/>
    </ligand>
</feature>
<comment type="subcellular location">
    <subcellularLocation>
        <location evidence="2">Cytoplasm</location>
    </subcellularLocation>
</comment>
<dbReference type="InterPro" id="IPR023267">
    <property type="entry name" value="RCMT"/>
</dbReference>
<dbReference type="InterPro" id="IPR035926">
    <property type="entry name" value="NusB-like_sf"/>
</dbReference>
<dbReference type="Gene3D" id="3.40.50.150">
    <property type="entry name" value="Vaccinia Virus protein VP39"/>
    <property type="match status" value="1"/>
</dbReference>
<dbReference type="PANTHER" id="PTHR22807:SF61">
    <property type="entry name" value="NOL1_NOP2_SUN FAMILY PROTEIN _ ANTITERMINATION NUSB DOMAIN-CONTAINING PROTEIN"/>
    <property type="match status" value="1"/>
</dbReference>
<dbReference type="Gene3D" id="1.10.287.730">
    <property type="entry name" value="Helix hairpin bin"/>
    <property type="match status" value="1"/>
</dbReference>
<dbReference type="EC" id="2.1.1.176" evidence="4"/>
<evidence type="ECO:0000256" key="13">
    <source>
        <dbReference type="ARBA" id="ARBA00047283"/>
    </source>
</evidence>
<feature type="binding site" evidence="14">
    <location>
        <position position="318"/>
    </location>
    <ligand>
        <name>S-adenosyl-L-methionine</name>
        <dbReference type="ChEBI" id="CHEBI:59789"/>
    </ligand>
</feature>
<gene>
    <name evidence="16" type="ORF">BIZ92_00690</name>
</gene>
<evidence type="ECO:0000259" key="15">
    <source>
        <dbReference type="PROSITE" id="PS51686"/>
    </source>
</evidence>
<dbReference type="FunFam" id="3.40.50.150:FF:000022">
    <property type="entry name" value="Ribosomal RNA small subunit methyltransferase B"/>
    <property type="match status" value="1"/>
</dbReference>
<protein>
    <recommendedName>
        <fullName evidence="4">16S rRNA (cytosine(967)-C(5))-methyltransferase</fullName>
        <ecNumber evidence="4">2.1.1.176</ecNumber>
    </recommendedName>
    <alternativeName>
        <fullName evidence="11">16S rRNA m5C967 methyltransferase</fullName>
    </alternativeName>
    <alternativeName>
        <fullName evidence="12">rRNA (cytosine-C(5)-)-methyltransferase RsmB</fullName>
    </alternativeName>
</protein>
<evidence type="ECO:0000256" key="1">
    <source>
        <dbReference type="ARBA" id="ARBA00002724"/>
    </source>
</evidence>
<dbReference type="NCBIfam" id="NF008149">
    <property type="entry name" value="PRK10901.1"/>
    <property type="match status" value="1"/>
</dbReference>
<dbReference type="Gene3D" id="3.30.70.1170">
    <property type="entry name" value="Sun protein, domain 3"/>
    <property type="match status" value="1"/>
</dbReference>
<comment type="catalytic activity">
    <reaction evidence="13">
        <text>cytidine(967) in 16S rRNA + S-adenosyl-L-methionine = 5-methylcytidine(967) in 16S rRNA + S-adenosyl-L-homocysteine + H(+)</text>
        <dbReference type="Rhea" id="RHEA:42748"/>
        <dbReference type="Rhea" id="RHEA-COMP:10219"/>
        <dbReference type="Rhea" id="RHEA-COMP:10220"/>
        <dbReference type="ChEBI" id="CHEBI:15378"/>
        <dbReference type="ChEBI" id="CHEBI:57856"/>
        <dbReference type="ChEBI" id="CHEBI:59789"/>
        <dbReference type="ChEBI" id="CHEBI:74483"/>
        <dbReference type="ChEBI" id="CHEBI:82748"/>
        <dbReference type="EC" id="2.1.1.176"/>
    </reaction>
</comment>
<evidence type="ECO:0000256" key="8">
    <source>
        <dbReference type="ARBA" id="ARBA00022679"/>
    </source>
</evidence>
<feature type="active site" description="Nucleophile" evidence="14">
    <location>
        <position position="390"/>
    </location>
</feature>
<dbReference type="SUPFAM" id="SSF53335">
    <property type="entry name" value="S-adenosyl-L-methionine-dependent methyltransferases"/>
    <property type="match status" value="1"/>
</dbReference>
<comment type="caution">
    <text evidence="16">The sequence shown here is derived from an EMBL/GenBank/DDBJ whole genome shotgun (WGS) entry which is preliminary data.</text>
</comment>
<evidence type="ECO:0000256" key="7">
    <source>
        <dbReference type="ARBA" id="ARBA00022603"/>
    </source>
</evidence>
<evidence type="ECO:0000256" key="4">
    <source>
        <dbReference type="ARBA" id="ARBA00012140"/>
    </source>
</evidence>
<dbReference type="InterPro" id="IPR001678">
    <property type="entry name" value="MeTrfase_RsmB-F_NOP2_dom"/>
</dbReference>
<keyword evidence="9 14" id="KW-0949">S-adenosyl-L-methionine</keyword>
<sequence>MSTRSVPPHLAPPLSTVLLASAGVVEQVLDGRSLTEALADVDGPLRPAVQAVSFHAMRYLGWADAVGRELVQRYPNVLFESLLLVSLTLLRAEGEAAAALPGMPVYAPHTVVDQAVTAASRNRSLASFKGLLNGCLRRFLREREALAAAVADSPEAEWNHPGWWVKQLRVAYPQQWQDILRAANLPAPLTLRVNRRRASREQVLAAFRDAGLAAEPVGVAGLVLATPRPVAQLPGFAEGWWSVQDAGAQLAAELLAPVDGMRVLDACAAPGGKTAHLLELADIDLLALDADAGRLARVGQNLDRLGLAGERARLQAADAADLDAWWDGRPFDAVLADVPCTASGIVRRHPDIRWLRRENDLRRTATLQTRILDALWQTVAPGGRLLYVTCSVFPIEGTRQALEFLQRHPDARRLEAPGQLLPVAVDATPAAQRDGFFYALFAKQS</sequence>
<keyword evidence="5" id="KW-0963">Cytoplasm</keyword>
<dbReference type="CDD" id="cd02440">
    <property type="entry name" value="AdoMet_MTases"/>
    <property type="match status" value="1"/>
</dbReference>
<evidence type="ECO:0000256" key="12">
    <source>
        <dbReference type="ARBA" id="ARBA00031088"/>
    </source>
</evidence>
<evidence type="ECO:0000313" key="16">
    <source>
        <dbReference type="EMBL" id="OMG92881.1"/>
    </source>
</evidence>
<dbReference type="GO" id="GO:0008649">
    <property type="term" value="F:rRNA methyltransferase activity"/>
    <property type="evidence" value="ECO:0007669"/>
    <property type="project" value="InterPro"/>
</dbReference>
<dbReference type="GO" id="GO:0005737">
    <property type="term" value="C:cytoplasm"/>
    <property type="evidence" value="ECO:0007669"/>
    <property type="project" value="UniProtKB-SubCell"/>
</dbReference>
<dbReference type="InterPro" id="IPR004573">
    <property type="entry name" value="rRNA_ssu_MeTfrase_B"/>
</dbReference>
<dbReference type="EMBL" id="MJMN01000001">
    <property type="protein sequence ID" value="OMG92881.1"/>
    <property type="molecule type" value="Genomic_DNA"/>
</dbReference>
<accession>A0A1R1K0C7</accession>
<dbReference type="InterPro" id="IPR018314">
    <property type="entry name" value="RsmB/NOL1/NOP2-like_CS"/>
</dbReference>